<protein>
    <submittedName>
        <fullName evidence="6">RNA polymerase sigma factor FliA</fullName>
    </submittedName>
</protein>
<evidence type="ECO:0000259" key="5">
    <source>
        <dbReference type="PROSITE" id="PS00716"/>
    </source>
</evidence>
<keyword evidence="2" id="KW-0731">Sigma factor</keyword>
<dbReference type="NCBIfam" id="NF005413">
    <property type="entry name" value="PRK06986.1"/>
    <property type="match status" value="1"/>
</dbReference>
<dbReference type="InterPro" id="IPR007624">
    <property type="entry name" value="RNA_pol_sigma70_r3"/>
</dbReference>
<dbReference type="SUPFAM" id="SSF88946">
    <property type="entry name" value="Sigma2 domain of RNA polymerase sigma factors"/>
    <property type="match status" value="1"/>
</dbReference>
<dbReference type="Pfam" id="PF04545">
    <property type="entry name" value="Sigma70_r4"/>
    <property type="match status" value="1"/>
</dbReference>
<dbReference type="InterPro" id="IPR007627">
    <property type="entry name" value="RNA_pol_sigma70_r2"/>
</dbReference>
<dbReference type="NCBIfam" id="TIGR02479">
    <property type="entry name" value="FliA_WhiG"/>
    <property type="match status" value="1"/>
</dbReference>
<dbReference type="InterPro" id="IPR014284">
    <property type="entry name" value="RNA_pol_sigma-70_dom"/>
</dbReference>
<keyword evidence="3" id="KW-0238">DNA-binding</keyword>
<dbReference type="InterPro" id="IPR000943">
    <property type="entry name" value="RNA_pol_sigma70"/>
</dbReference>
<dbReference type="InterPro" id="IPR013325">
    <property type="entry name" value="RNA_pol_sigma_r2"/>
</dbReference>
<name>A0A6H1UF08_9GAMM</name>
<gene>
    <name evidence="6" type="primary">fliA</name>
    <name evidence="6" type="ORF">HER31_07850</name>
</gene>
<dbReference type="Pfam" id="PF04539">
    <property type="entry name" value="Sigma70_r3"/>
    <property type="match status" value="1"/>
</dbReference>
<dbReference type="EMBL" id="CP051180">
    <property type="protein sequence ID" value="QIZ76796.1"/>
    <property type="molecule type" value="Genomic_DNA"/>
</dbReference>
<dbReference type="Pfam" id="PF04542">
    <property type="entry name" value="Sigma70_r2"/>
    <property type="match status" value="1"/>
</dbReference>
<dbReference type="AlphaFoldDB" id="A0A6H1UF08"/>
<evidence type="ECO:0000256" key="1">
    <source>
        <dbReference type="ARBA" id="ARBA00023015"/>
    </source>
</evidence>
<feature type="domain" description="RNA polymerase sigma-70" evidence="5">
    <location>
        <begin position="199"/>
        <end position="225"/>
    </location>
</feature>
<evidence type="ECO:0000313" key="6">
    <source>
        <dbReference type="EMBL" id="QIZ76796.1"/>
    </source>
</evidence>
<dbReference type="InterPro" id="IPR013324">
    <property type="entry name" value="RNA_pol_sigma_r3/r4-like"/>
</dbReference>
<accession>A0A6H1UF08</accession>
<dbReference type="Gene3D" id="1.10.1740.10">
    <property type="match status" value="1"/>
</dbReference>
<dbReference type="GO" id="GO:0016987">
    <property type="term" value="F:sigma factor activity"/>
    <property type="evidence" value="ECO:0007669"/>
    <property type="project" value="UniProtKB-KW"/>
</dbReference>
<dbReference type="Gene3D" id="1.20.140.160">
    <property type="match status" value="1"/>
</dbReference>
<dbReference type="PROSITE" id="PS00716">
    <property type="entry name" value="SIGMA70_2"/>
    <property type="match status" value="1"/>
</dbReference>
<dbReference type="KEGG" id="fes:HER31_07850"/>
<evidence type="ECO:0000313" key="7">
    <source>
        <dbReference type="Proteomes" id="UP000501602"/>
    </source>
</evidence>
<sequence>MFSGAHDYSANTTSSAINEQAVLQQYLPLVKRTASKLACHCDGVLDRDDLEQLGLMALLDIVRRYPGEIDNNFAAVASKRVRGAMLDEFRRLDWRSRQVRQSAHQYNDAQRELTKKLVRQPSQQEIADHLGLSLTEVHQSCLDSHADVLSSLDELLENHEPSQGDDDHNEQQEMLVHGLSKLNQRQQLLMSLYYQHELNLKEIALVLKVTEARVCQLHKAAVIALRKVILELKQ</sequence>
<dbReference type="GO" id="GO:0003899">
    <property type="term" value="F:DNA-directed RNA polymerase activity"/>
    <property type="evidence" value="ECO:0007669"/>
    <property type="project" value="InterPro"/>
</dbReference>
<dbReference type="NCBIfam" id="TIGR02937">
    <property type="entry name" value="sigma70-ECF"/>
    <property type="match status" value="1"/>
</dbReference>
<evidence type="ECO:0000256" key="2">
    <source>
        <dbReference type="ARBA" id="ARBA00023082"/>
    </source>
</evidence>
<reference evidence="6 7" key="1">
    <citation type="submission" date="2020-04" db="EMBL/GenBank/DDBJ databases">
        <title>Ferrimonas sp. S7 isolated from sea water.</title>
        <authorList>
            <person name="Bae S.S."/>
            <person name="Baek K."/>
        </authorList>
    </citation>
    <scope>NUCLEOTIDE SEQUENCE [LARGE SCALE GENOMIC DNA]</scope>
    <source>
        <strain evidence="6 7">S7</strain>
    </source>
</reference>
<keyword evidence="1" id="KW-0805">Transcription regulation</keyword>
<dbReference type="InterPro" id="IPR012845">
    <property type="entry name" value="RNA_pol_sigma_FliA_WhiG"/>
</dbReference>
<keyword evidence="4" id="KW-0804">Transcription</keyword>
<dbReference type="RefSeq" id="WP_168660057.1">
    <property type="nucleotide sequence ID" value="NZ_CP051180.1"/>
</dbReference>
<dbReference type="GO" id="GO:0003677">
    <property type="term" value="F:DNA binding"/>
    <property type="evidence" value="ECO:0007669"/>
    <property type="project" value="UniProtKB-KW"/>
</dbReference>
<evidence type="ECO:0000256" key="3">
    <source>
        <dbReference type="ARBA" id="ARBA00023125"/>
    </source>
</evidence>
<dbReference type="InterPro" id="IPR007630">
    <property type="entry name" value="RNA_pol_sigma70_r4"/>
</dbReference>
<evidence type="ECO:0000256" key="4">
    <source>
        <dbReference type="ARBA" id="ARBA00023163"/>
    </source>
</evidence>
<proteinExistence type="predicted"/>
<dbReference type="Proteomes" id="UP000501602">
    <property type="component" value="Chromosome"/>
</dbReference>
<dbReference type="GO" id="GO:0006352">
    <property type="term" value="P:DNA-templated transcription initiation"/>
    <property type="evidence" value="ECO:0007669"/>
    <property type="project" value="InterPro"/>
</dbReference>
<keyword evidence="7" id="KW-1185">Reference proteome</keyword>
<dbReference type="SUPFAM" id="SSF88659">
    <property type="entry name" value="Sigma3 and sigma4 domains of RNA polymerase sigma factors"/>
    <property type="match status" value="2"/>
</dbReference>
<dbReference type="PANTHER" id="PTHR30385:SF7">
    <property type="entry name" value="RNA POLYMERASE SIGMA FACTOR FLIA"/>
    <property type="match status" value="1"/>
</dbReference>
<organism evidence="6 7">
    <name type="scientific">Ferrimonas lipolytica</name>
    <dbReference type="NCBI Taxonomy" id="2724191"/>
    <lineage>
        <taxon>Bacteria</taxon>
        <taxon>Pseudomonadati</taxon>
        <taxon>Pseudomonadota</taxon>
        <taxon>Gammaproteobacteria</taxon>
        <taxon>Alteromonadales</taxon>
        <taxon>Ferrimonadaceae</taxon>
        <taxon>Ferrimonas</taxon>
    </lineage>
</organism>
<dbReference type="PANTHER" id="PTHR30385">
    <property type="entry name" value="SIGMA FACTOR F FLAGELLAR"/>
    <property type="match status" value="1"/>
</dbReference>